<keyword evidence="1" id="KW-0812">Transmembrane</keyword>
<dbReference type="Proteomes" id="UP001185779">
    <property type="component" value="Unassembled WGS sequence"/>
</dbReference>
<keyword evidence="3" id="KW-1185">Reference proteome</keyword>
<evidence type="ECO:0000313" key="2">
    <source>
        <dbReference type="EMBL" id="MDV6310287.1"/>
    </source>
</evidence>
<feature type="transmembrane region" description="Helical" evidence="1">
    <location>
        <begin position="6"/>
        <end position="28"/>
    </location>
</feature>
<dbReference type="EMBL" id="JAWLKI010000071">
    <property type="protein sequence ID" value="MDV6310287.1"/>
    <property type="molecule type" value="Genomic_DNA"/>
</dbReference>
<sequence>MDGTAWVAIAGIAGTTTTAVFVQWMSWWSESRKLDKTHVQEAALRTNEHRRDLVKTWRTGLAESAREYQMYEHKLQLSDNSSELLEPNAVGSEWFESLRRYLESDYLRQIIWLRCDEDLSRTISLEISRVEAEWFDPGLLHDGERGRGNDPG</sequence>
<reference evidence="2 3" key="1">
    <citation type="submission" date="2023-10" db="EMBL/GenBank/DDBJ databases">
        <title>Development of a sustainable strategy for remediation of hydrocarbon-contaminated territories based on the waste exchange concept.</title>
        <authorList>
            <person name="Krivoruchko A."/>
        </authorList>
    </citation>
    <scope>NUCLEOTIDE SEQUENCE [LARGE SCALE GENOMIC DNA]</scope>
    <source>
        <strain evidence="2 3">IEGM 1266</strain>
    </source>
</reference>
<keyword evidence="1" id="KW-1133">Transmembrane helix</keyword>
<dbReference type="RefSeq" id="WP_317505793.1">
    <property type="nucleotide sequence ID" value="NZ_JAWLKI010000071.1"/>
</dbReference>
<gene>
    <name evidence="2" type="ORF">R3P94_23840</name>
</gene>
<comment type="caution">
    <text evidence="2">The sequence shown here is derived from an EMBL/GenBank/DDBJ whole genome shotgun (WGS) entry which is preliminary data.</text>
</comment>
<organism evidence="2 3">
    <name type="scientific">Gordonia amicalis</name>
    <dbReference type="NCBI Taxonomy" id="89053"/>
    <lineage>
        <taxon>Bacteria</taxon>
        <taxon>Bacillati</taxon>
        <taxon>Actinomycetota</taxon>
        <taxon>Actinomycetes</taxon>
        <taxon>Mycobacteriales</taxon>
        <taxon>Gordoniaceae</taxon>
        <taxon>Gordonia</taxon>
    </lineage>
</organism>
<keyword evidence="1" id="KW-0472">Membrane</keyword>
<name>A0ABU4DKL1_9ACTN</name>
<evidence type="ECO:0000313" key="3">
    <source>
        <dbReference type="Proteomes" id="UP001185779"/>
    </source>
</evidence>
<accession>A0ABU4DKL1</accession>
<proteinExistence type="predicted"/>
<protein>
    <submittedName>
        <fullName evidence="2">Uncharacterized protein</fullName>
    </submittedName>
</protein>
<evidence type="ECO:0000256" key="1">
    <source>
        <dbReference type="SAM" id="Phobius"/>
    </source>
</evidence>